<dbReference type="OrthoDB" id="6147836at2759"/>
<feature type="compositionally biased region" description="Polar residues" evidence="9">
    <location>
        <begin position="459"/>
        <end position="468"/>
    </location>
</feature>
<dbReference type="PRINTS" id="PR00203">
    <property type="entry name" value="AMYLOIDA4"/>
</dbReference>
<dbReference type="InterPro" id="IPR015849">
    <property type="entry name" value="Amyloid_glyco_heparin-bd"/>
</dbReference>
<keyword evidence="7" id="KW-0325">Glycoprotein</keyword>
<reference evidence="15" key="1">
    <citation type="submission" date="2025-08" db="UniProtKB">
        <authorList>
            <consortium name="RefSeq"/>
        </authorList>
    </citation>
    <scope>IDENTIFICATION</scope>
    <source>
        <tissue evidence="15">Tentacle</tissue>
    </source>
</reference>
<dbReference type="KEGG" id="aten:116292096"/>
<feature type="transmembrane region" description="Helical" evidence="10">
    <location>
        <begin position="510"/>
        <end position="533"/>
    </location>
</feature>
<dbReference type="InterPro" id="IPR008154">
    <property type="entry name" value="Amyloid_glyco_extra"/>
</dbReference>
<accession>A0A6P8HFL6</accession>
<feature type="disulfide bond" evidence="8">
    <location>
        <begin position="128"/>
        <end position="182"/>
    </location>
</feature>
<feature type="region of interest" description="Disordered" evidence="9">
    <location>
        <begin position="238"/>
        <end position="258"/>
    </location>
</feature>
<feature type="disulfide bond" evidence="8">
    <location>
        <begin position="94"/>
        <end position="101"/>
    </location>
</feature>
<dbReference type="SMART" id="SM00006">
    <property type="entry name" value="A4_EXTRA"/>
    <property type="match status" value="1"/>
</dbReference>
<feature type="domain" description="E2" evidence="13">
    <location>
        <begin position="229"/>
        <end position="427"/>
    </location>
</feature>
<dbReference type="InterPro" id="IPR036454">
    <property type="entry name" value="Amyloid_glyco_heparin-bd_sf"/>
</dbReference>
<dbReference type="RefSeq" id="XP_031555204.1">
    <property type="nucleotide sequence ID" value="XM_031699344.1"/>
</dbReference>
<dbReference type="GeneID" id="116292096"/>
<dbReference type="Pfam" id="PF12924">
    <property type="entry name" value="APP_Cu_bd"/>
    <property type="match status" value="1"/>
</dbReference>
<evidence type="ECO:0000259" key="12">
    <source>
        <dbReference type="PROSITE" id="PS51869"/>
    </source>
</evidence>
<dbReference type="PROSITE" id="PS51870">
    <property type="entry name" value="APP_E2"/>
    <property type="match status" value="1"/>
</dbReference>
<evidence type="ECO:0000313" key="15">
    <source>
        <dbReference type="RefSeq" id="XP_031555204.1"/>
    </source>
</evidence>
<feature type="signal peptide" evidence="11">
    <location>
        <begin position="1"/>
        <end position="17"/>
    </location>
</feature>
<dbReference type="Gene3D" id="3.90.570.10">
    <property type="entry name" value="Amyloidogenic glycoprotein, heparin-binding domain"/>
    <property type="match status" value="1"/>
</dbReference>
<feature type="region of interest" description="GFLD subdomain" evidence="8">
    <location>
        <begin position="24"/>
        <end position="118"/>
    </location>
</feature>
<keyword evidence="2 10" id="KW-0812">Transmembrane</keyword>
<proteinExistence type="inferred from homology"/>
<evidence type="ECO:0000256" key="10">
    <source>
        <dbReference type="SAM" id="Phobius"/>
    </source>
</evidence>
<dbReference type="PROSITE" id="PS00319">
    <property type="entry name" value="APP_CUBD"/>
    <property type="match status" value="1"/>
</dbReference>
<feature type="disulfide bond" evidence="8">
    <location>
        <begin position="139"/>
        <end position="169"/>
    </location>
</feature>
<evidence type="ECO:0000256" key="3">
    <source>
        <dbReference type="ARBA" id="ARBA00022729"/>
    </source>
</evidence>
<dbReference type="Gene3D" id="3.30.1490.140">
    <property type="entry name" value="Amyloidogenic glycoprotein, copper-binding domain"/>
    <property type="match status" value="1"/>
</dbReference>
<protein>
    <submittedName>
        <fullName evidence="15">Amyloid-beta A4 protein-like</fullName>
    </submittedName>
</protein>
<keyword evidence="6 8" id="KW-1015">Disulfide bond</keyword>
<gene>
    <name evidence="15" type="primary">LOC116292096</name>
</gene>
<dbReference type="InParanoid" id="A0A6P8HFL6"/>
<dbReference type="GO" id="GO:0016020">
    <property type="term" value="C:membrane"/>
    <property type="evidence" value="ECO:0007669"/>
    <property type="project" value="UniProtKB-SubCell"/>
</dbReference>
<evidence type="ECO:0000256" key="4">
    <source>
        <dbReference type="ARBA" id="ARBA00022989"/>
    </source>
</evidence>
<evidence type="ECO:0000256" key="6">
    <source>
        <dbReference type="ARBA" id="ARBA00023157"/>
    </source>
</evidence>
<keyword evidence="4 10" id="KW-1133">Transmembrane helix</keyword>
<dbReference type="Pfam" id="PF02177">
    <property type="entry name" value="APP_N"/>
    <property type="match status" value="1"/>
</dbReference>
<dbReference type="GO" id="GO:0046914">
    <property type="term" value="F:transition metal ion binding"/>
    <property type="evidence" value="ECO:0007669"/>
    <property type="project" value="InterPro"/>
</dbReference>
<feature type="disulfide bond" evidence="8">
    <location>
        <begin position="153"/>
        <end position="181"/>
    </location>
</feature>
<dbReference type="SUPFAM" id="SSF89811">
    <property type="entry name" value="Amyloid beta a4 protein copper binding domain (domain 2)"/>
    <property type="match status" value="1"/>
</dbReference>
<dbReference type="PANTHER" id="PTHR23103">
    <property type="entry name" value="ALZHEIMER'S DISEASE BETA-AMYLOID RELATED"/>
    <property type="match status" value="1"/>
</dbReference>
<dbReference type="AlphaFoldDB" id="A0A6P8HFL6"/>
<dbReference type="SUPFAM" id="SSF56491">
    <property type="entry name" value="A heparin-binding domain"/>
    <property type="match status" value="1"/>
</dbReference>
<evidence type="ECO:0000259" key="13">
    <source>
        <dbReference type="PROSITE" id="PS51870"/>
    </source>
</evidence>
<feature type="domain" description="E1" evidence="12">
    <location>
        <begin position="24"/>
        <end position="184"/>
    </location>
</feature>
<dbReference type="PROSITE" id="PS51869">
    <property type="entry name" value="APP_E1"/>
    <property type="match status" value="1"/>
</dbReference>
<dbReference type="GO" id="GO:0008201">
    <property type="term" value="F:heparin binding"/>
    <property type="evidence" value="ECO:0007669"/>
    <property type="project" value="UniProtKB-UniRule"/>
</dbReference>
<dbReference type="InterPro" id="IPR008155">
    <property type="entry name" value="Amyloid_glyco"/>
</dbReference>
<name>A0A6P8HFL6_ACTTE</name>
<feature type="region of interest" description="Disordered" evidence="9">
    <location>
        <begin position="457"/>
        <end position="504"/>
    </location>
</feature>
<evidence type="ECO:0000313" key="14">
    <source>
        <dbReference type="Proteomes" id="UP000515163"/>
    </source>
</evidence>
<evidence type="ECO:0000256" key="2">
    <source>
        <dbReference type="ARBA" id="ARBA00022692"/>
    </source>
</evidence>
<dbReference type="InterPro" id="IPR019744">
    <property type="entry name" value="APP_CUBD_CS"/>
</dbReference>
<sequence>MILLSVILSVNLLTVLCVDSEDSPKHEPKVAFWCGKVNKHIDLTTGEWVTDKNGKSMCATTPKEILRYCKHVYSSMDIQNIVEENTRETINKWCEPNNVNCTSVKKVIAYRCLVGAFEADALLVPKGCRFEHLHKGSKCRPHDEWKGKAVDKCKEQGMILKNYGVLIPCDTGKFTGVEFVCCPQNMTTEVPTDSTRIVPLIGGAEDVNQPETTPKPTTFIDKLEHEIKKLSKHLKGKSIGCNPKKFHQRRQNMENEHRRRMSHVIKQWEESEKRYNILKNDDEMQAEGMIKGVMERFKKTIATLENKAKLERHQLHEEHHQCKQIDLNDKKNKALKDFLKALKKTPSDGNGVLKAVRKFLKVCTEDRIHNRRHLEYMSKVNPEKLDELRETFQNHLESINQRVNETMMLLYKLPKIARQFYFELPTWAPKPKVLPTETPTATEIKTEAEVVIAGGVSGDHTQTVNSAHSIHDKHRHSDAKKQHLKHKKNDPENRPEDEERWEKAQPPATFAVVIGLSCGALVIMIFIIIIMAMRRSRSSNPTKTVLVDPDNDANSENQHLVNLQQNGYENPVYKLAQY</sequence>
<comment type="similarity">
    <text evidence="8">Belongs to the APP family.</text>
</comment>
<feature type="compositionally biased region" description="Basic residues" evidence="9">
    <location>
        <begin position="471"/>
        <end position="488"/>
    </location>
</feature>
<keyword evidence="3 11" id="KW-0732">Signal</keyword>
<dbReference type="SUPFAM" id="SSF109843">
    <property type="entry name" value="CAPPD, an extracellular domain of amyloid beta A4 protein"/>
    <property type="match status" value="1"/>
</dbReference>
<dbReference type="Gene3D" id="1.20.120.770">
    <property type="entry name" value="Amyloid precursor protein, E2 domain"/>
    <property type="match status" value="1"/>
</dbReference>
<dbReference type="Pfam" id="PF10515">
    <property type="entry name" value="APP_amyloid"/>
    <property type="match status" value="1"/>
</dbReference>
<evidence type="ECO:0000256" key="11">
    <source>
        <dbReference type="SAM" id="SignalP"/>
    </source>
</evidence>
<feature type="chain" id="PRO_5028343667" evidence="11">
    <location>
        <begin position="18"/>
        <end position="578"/>
    </location>
</feature>
<dbReference type="InterPro" id="IPR024329">
    <property type="entry name" value="Amyloid_glyco_E2_domain"/>
</dbReference>
<organism evidence="14 15">
    <name type="scientific">Actinia tenebrosa</name>
    <name type="common">Australian red waratah sea anemone</name>
    <dbReference type="NCBI Taxonomy" id="6105"/>
    <lineage>
        <taxon>Eukaryota</taxon>
        <taxon>Metazoa</taxon>
        <taxon>Cnidaria</taxon>
        <taxon>Anthozoa</taxon>
        <taxon>Hexacorallia</taxon>
        <taxon>Actiniaria</taxon>
        <taxon>Actiniidae</taxon>
        <taxon>Actinia</taxon>
    </lineage>
</organism>
<evidence type="ECO:0000256" key="8">
    <source>
        <dbReference type="PROSITE-ProRule" id="PRU01217"/>
    </source>
</evidence>
<evidence type="ECO:0000256" key="7">
    <source>
        <dbReference type="ARBA" id="ARBA00023180"/>
    </source>
</evidence>
<evidence type="ECO:0000256" key="5">
    <source>
        <dbReference type="ARBA" id="ARBA00023136"/>
    </source>
</evidence>
<dbReference type="FunCoup" id="A0A6P8HFL6">
    <property type="interactions" value="1684"/>
</dbReference>
<dbReference type="InterPro" id="IPR036176">
    <property type="entry name" value="E2_sf"/>
</dbReference>
<comment type="subcellular location">
    <subcellularLocation>
        <location evidence="1">Membrane</location>
        <topology evidence="1">Single-pass type I membrane protein</topology>
    </subcellularLocation>
</comment>
<evidence type="ECO:0000256" key="1">
    <source>
        <dbReference type="ARBA" id="ARBA00004479"/>
    </source>
</evidence>
<evidence type="ECO:0000256" key="9">
    <source>
        <dbReference type="SAM" id="MobiDB-lite"/>
    </source>
</evidence>
<feature type="region of interest" description="CuBD subdomain" evidence="8">
    <location>
        <begin position="126"/>
        <end position="184"/>
    </location>
</feature>
<dbReference type="InterPro" id="IPR036669">
    <property type="entry name" value="Amyloid_Cu-bd_sf"/>
</dbReference>
<keyword evidence="14" id="KW-1185">Reference proteome</keyword>
<dbReference type="InterPro" id="IPR011178">
    <property type="entry name" value="Amyloid_glyco_Cu-bd"/>
</dbReference>
<dbReference type="PANTHER" id="PTHR23103:SF15">
    <property type="entry name" value="AMYLOID-BETA-LIKE PROTEIN"/>
    <property type="match status" value="1"/>
</dbReference>
<keyword evidence="5 10" id="KW-0472">Membrane</keyword>
<comment type="caution">
    <text evidence="8">Lacks conserved residue(s) required for the propagation of feature annotation.</text>
</comment>
<dbReference type="Pfam" id="PF12925">
    <property type="entry name" value="APP_E2"/>
    <property type="match status" value="1"/>
</dbReference>
<dbReference type="Proteomes" id="UP000515163">
    <property type="component" value="Unplaced"/>
</dbReference>
<dbReference type="InterPro" id="IPR019543">
    <property type="entry name" value="APP_amyloid_C"/>
</dbReference>